<name>A0ABW2X1K1_9ACTN</name>
<reference evidence="2" key="1">
    <citation type="journal article" date="2019" name="Int. J. Syst. Evol. Microbiol.">
        <title>The Global Catalogue of Microorganisms (GCM) 10K type strain sequencing project: providing services to taxonomists for standard genome sequencing and annotation.</title>
        <authorList>
            <consortium name="The Broad Institute Genomics Platform"/>
            <consortium name="The Broad Institute Genome Sequencing Center for Infectious Disease"/>
            <person name="Wu L."/>
            <person name="Ma J."/>
        </authorList>
    </citation>
    <scope>NUCLEOTIDE SEQUENCE [LARGE SCALE GENOMIC DNA]</scope>
    <source>
        <strain evidence="2">JCM 12607</strain>
    </source>
</reference>
<dbReference type="Proteomes" id="UP001596915">
    <property type="component" value="Unassembled WGS sequence"/>
</dbReference>
<gene>
    <name evidence="1" type="ORF">ACFQ2K_28535</name>
</gene>
<evidence type="ECO:0000313" key="2">
    <source>
        <dbReference type="Proteomes" id="UP001596915"/>
    </source>
</evidence>
<keyword evidence="2" id="KW-1185">Reference proteome</keyword>
<evidence type="ECO:0008006" key="3">
    <source>
        <dbReference type="Google" id="ProtNLM"/>
    </source>
</evidence>
<proteinExistence type="predicted"/>
<organism evidence="1 2">
    <name type="scientific">Streptomyces sanglieri</name>
    <dbReference type="NCBI Taxonomy" id="193460"/>
    <lineage>
        <taxon>Bacteria</taxon>
        <taxon>Bacillati</taxon>
        <taxon>Actinomycetota</taxon>
        <taxon>Actinomycetes</taxon>
        <taxon>Kitasatosporales</taxon>
        <taxon>Streptomycetaceae</taxon>
        <taxon>Streptomyces</taxon>
    </lineage>
</organism>
<dbReference type="EMBL" id="JBHTGL010000008">
    <property type="protein sequence ID" value="MFD0626085.1"/>
    <property type="molecule type" value="Genomic_DNA"/>
</dbReference>
<sequence length="137" mass="15712">MGGEEAWNPSADDLFSSIEKVSQLRRSSCPSFLDEFVEMYASRNAPQELDQVWIDLVNEYPWYAEDVLYCSEKIIEDESITLSDYFVDFVEFTKEEAGEASLSDSSPQDSARAWLRELHTRFNSIFTELSSPSSQPE</sequence>
<protein>
    <recommendedName>
        <fullName evidence="3">CdiI immunity protein domain-containing protein</fullName>
    </recommendedName>
</protein>
<comment type="caution">
    <text evidence="1">The sequence shown here is derived from an EMBL/GenBank/DDBJ whole genome shotgun (WGS) entry which is preliminary data.</text>
</comment>
<evidence type="ECO:0000313" key="1">
    <source>
        <dbReference type="EMBL" id="MFD0626085.1"/>
    </source>
</evidence>
<accession>A0ABW2X1K1</accession>